<accession>A0A6P1MHQ3</accession>
<keyword evidence="5" id="KW-0547">Nucleotide-binding</keyword>
<evidence type="ECO:0000256" key="2">
    <source>
        <dbReference type="ARBA" id="ARBA00012438"/>
    </source>
</evidence>
<dbReference type="Pfam" id="PF02518">
    <property type="entry name" value="HATPase_c"/>
    <property type="match status" value="1"/>
</dbReference>
<evidence type="ECO:0000313" key="10">
    <source>
        <dbReference type="EMBL" id="QHI71126.1"/>
    </source>
</evidence>
<organism evidence="10 11">
    <name type="scientific">Aminipila terrae</name>
    <dbReference type="NCBI Taxonomy" id="2697030"/>
    <lineage>
        <taxon>Bacteria</taxon>
        <taxon>Bacillati</taxon>
        <taxon>Bacillota</taxon>
        <taxon>Clostridia</taxon>
        <taxon>Peptostreptococcales</taxon>
        <taxon>Anaerovoracaceae</taxon>
        <taxon>Aminipila</taxon>
    </lineage>
</organism>
<name>A0A6P1MHQ3_9FIRM</name>
<proteinExistence type="predicted"/>
<dbReference type="KEGG" id="amic:Ami3637_00855"/>
<dbReference type="SMART" id="SM00387">
    <property type="entry name" value="HATPase_c"/>
    <property type="match status" value="1"/>
</dbReference>
<keyword evidence="6" id="KW-0418">Kinase</keyword>
<comment type="catalytic activity">
    <reaction evidence="1">
        <text>ATP + protein L-histidine = ADP + protein N-phospho-L-histidine.</text>
        <dbReference type="EC" id="2.7.13.3"/>
    </reaction>
</comment>
<dbReference type="InterPro" id="IPR038424">
    <property type="entry name" value="H_kinase_PdtaS_GAF_sf"/>
</dbReference>
<dbReference type="AlphaFoldDB" id="A0A6P1MHQ3"/>
<evidence type="ECO:0000256" key="8">
    <source>
        <dbReference type="ARBA" id="ARBA00023012"/>
    </source>
</evidence>
<dbReference type="Pfam" id="PF07568">
    <property type="entry name" value="HisKA_2"/>
    <property type="match status" value="1"/>
</dbReference>
<keyword evidence="11" id="KW-1185">Reference proteome</keyword>
<dbReference type="GO" id="GO:0000160">
    <property type="term" value="P:phosphorelay signal transduction system"/>
    <property type="evidence" value="ECO:0007669"/>
    <property type="project" value="UniProtKB-KW"/>
</dbReference>
<dbReference type="Gene3D" id="3.30.565.10">
    <property type="entry name" value="Histidine kinase-like ATPase, C-terminal domain"/>
    <property type="match status" value="1"/>
</dbReference>
<dbReference type="InterPro" id="IPR036890">
    <property type="entry name" value="HATPase_C_sf"/>
</dbReference>
<sequence length="453" mass="51171">MNDINYRLFHKYTNLDEEEIAYLETYIDKMQMMADQEKADVFIDCETYTGKTTVIVAEAKPRVVPSAYKEQLLGMLIKWKNEPALDRTFHLKLPTTGVKALQVPDNRNVVQSAFPIIFKEKVIAVLIYEKIIEDENKNSEDDASSLTKLESVKKEDLLEFIRDAAVLVDHQNKICYRNRAAKVLFKSLGYIDDVLGMYVGNLWCVPESEEAEVNTFNISRHTLQGTKIPMNSEGVRYALIIEDITNVVLLEKENNKLKISYKELKHRMKNSLQLVSGIYDEKASKAKSVEAAQAYKEAAGRLMSVLATLGGSIDSFQDEVEIREMIKRICSDLIQTEASSYLSIDFKIEGDEIQVSGERAVTIGLVVNELIHNALKYAFKNRSEGKIRVDIKKDEVNSTIVVEDDGIGFALNENSKNFSGLELISIMVSERLDGELIVDTGSSGTKVQFDFIE</sequence>
<dbReference type="EC" id="2.7.13.3" evidence="2"/>
<evidence type="ECO:0000259" key="9">
    <source>
        <dbReference type="PROSITE" id="PS50109"/>
    </source>
</evidence>
<dbReference type="SUPFAM" id="SSF55874">
    <property type="entry name" value="ATPase domain of HSP90 chaperone/DNA topoisomerase II/histidine kinase"/>
    <property type="match status" value="1"/>
</dbReference>
<dbReference type="Gene3D" id="3.30.450.280">
    <property type="entry name" value="GAF domain"/>
    <property type="match status" value="1"/>
</dbReference>
<dbReference type="PROSITE" id="PS50109">
    <property type="entry name" value="HIS_KIN"/>
    <property type="match status" value="1"/>
</dbReference>
<dbReference type="GO" id="GO:0004673">
    <property type="term" value="F:protein histidine kinase activity"/>
    <property type="evidence" value="ECO:0007669"/>
    <property type="project" value="UniProtKB-EC"/>
</dbReference>
<keyword evidence="4" id="KW-0808">Transferase</keyword>
<keyword evidence="7" id="KW-0067">ATP-binding</keyword>
<keyword evidence="8" id="KW-0902">Two-component regulatory system</keyword>
<dbReference type="InterPro" id="IPR022066">
    <property type="entry name" value="PdtaS_GAF"/>
</dbReference>
<evidence type="ECO:0000313" key="11">
    <source>
        <dbReference type="Proteomes" id="UP000463883"/>
    </source>
</evidence>
<dbReference type="Pfam" id="PF12282">
    <property type="entry name" value="GAF_PdtaS"/>
    <property type="match status" value="1"/>
</dbReference>
<dbReference type="EMBL" id="CP047591">
    <property type="protein sequence ID" value="QHI71126.1"/>
    <property type="molecule type" value="Genomic_DNA"/>
</dbReference>
<keyword evidence="3" id="KW-0597">Phosphoprotein</keyword>
<dbReference type="InterPro" id="IPR003594">
    <property type="entry name" value="HATPase_dom"/>
</dbReference>
<dbReference type="Proteomes" id="UP000463883">
    <property type="component" value="Chromosome"/>
</dbReference>
<dbReference type="RefSeq" id="WP_162360902.1">
    <property type="nucleotide sequence ID" value="NZ_CP047591.1"/>
</dbReference>
<dbReference type="GO" id="GO:0005524">
    <property type="term" value="F:ATP binding"/>
    <property type="evidence" value="ECO:0007669"/>
    <property type="project" value="UniProtKB-KW"/>
</dbReference>
<dbReference type="PANTHER" id="PTHR41523">
    <property type="entry name" value="TWO-COMPONENT SYSTEM SENSOR PROTEIN"/>
    <property type="match status" value="1"/>
</dbReference>
<protein>
    <recommendedName>
        <fullName evidence="2">histidine kinase</fullName>
        <ecNumber evidence="2">2.7.13.3</ecNumber>
    </recommendedName>
</protein>
<evidence type="ECO:0000256" key="5">
    <source>
        <dbReference type="ARBA" id="ARBA00022741"/>
    </source>
</evidence>
<evidence type="ECO:0000256" key="6">
    <source>
        <dbReference type="ARBA" id="ARBA00022777"/>
    </source>
</evidence>
<dbReference type="InterPro" id="IPR011495">
    <property type="entry name" value="Sig_transdc_His_kin_sub2_dim/P"/>
</dbReference>
<dbReference type="InterPro" id="IPR005467">
    <property type="entry name" value="His_kinase_dom"/>
</dbReference>
<evidence type="ECO:0000256" key="1">
    <source>
        <dbReference type="ARBA" id="ARBA00000085"/>
    </source>
</evidence>
<evidence type="ECO:0000256" key="4">
    <source>
        <dbReference type="ARBA" id="ARBA00022679"/>
    </source>
</evidence>
<evidence type="ECO:0000256" key="3">
    <source>
        <dbReference type="ARBA" id="ARBA00022553"/>
    </source>
</evidence>
<gene>
    <name evidence="10" type="ORF">Ami3637_00855</name>
</gene>
<reference evidence="10 11" key="1">
    <citation type="submission" date="2020-01" db="EMBL/GenBank/DDBJ databases">
        <title>Genomic analysis of Aminipila sp. CBA3637.</title>
        <authorList>
            <person name="Kim Y.B."/>
            <person name="Roh S.W."/>
        </authorList>
    </citation>
    <scope>NUCLEOTIDE SEQUENCE [LARGE SCALE GENOMIC DNA]</scope>
    <source>
        <strain evidence="10 11">CBA3637</strain>
    </source>
</reference>
<evidence type="ECO:0000256" key="7">
    <source>
        <dbReference type="ARBA" id="ARBA00022840"/>
    </source>
</evidence>
<dbReference type="PANTHER" id="PTHR41523:SF8">
    <property type="entry name" value="ETHYLENE RESPONSE SENSOR PROTEIN"/>
    <property type="match status" value="1"/>
</dbReference>
<feature type="domain" description="Histidine kinase" evidence="9">
    <location>
        <begin position="263"/>
        <end position="453"/>
    </location>
</feature>